<accession>A0A4Z1K6P1</accession>
<comment type="caution">
    <text evidence="1">The sequence shown here is derived from an EMBL/GenBank/DDBJ whole genome shotgun (WGS) entry which is preliminary data.</text>
</comment>
<dbReference type="AlphaFoldDB" id="A0A4Z1K6P1"/>
<gene>
    <name evidence="1" type="ORF">BPOR_1082g00040</name>
</gene>
<sequence length="135" mass="15080">MQAAQPNNDTDGPDNTKKDALAQAFEDMVYIVNQGLNSNTATHNTIFDKYFLPEHKDAVKKPPMIPRVSTGADISSAIDVHPEDHLVTMIKQCSGLNPNKKPLAYTNQQIDRRTTNTNALLRYQCYDAYACIPKI</sequence>
<dbReference type="OrthoDB" id="5300062at2759"/>
<name>A0A4Z1K6P1_9HELO</name>
<reference evidence="1 2" key="1">
    <citation type="submission" date="2017-12" db="EMBL/GenBank/DDBJ databases">
        <title>Comparative genomics of Botrytis spp.</title>
        <authorList>
            <person name="Valero-Jimenez C.A."/>
            <person name="Tapia P."/>
            <person name="Veloso J."/>
            <person name="Silva-Moreno E."/>
            <person name="Staats M."/>
            <person name="Valdes J.H."/>
            <person name="Van Kan J.A.L."/>
        </authorList>
    </citation>
    <scope>NUCLEOTIDE SEQUENCE [LARGE SCALE GENOMIC DNA]</scope>
    <source>
        <strain evidence="1 2">MUCL3349</strain>
    </source>
</reference>
<protein>
    <submittedName>
        <fullName evidence="1">Uncharacterized protein</fullName>
    </submittedName>
</protein>
<proteinExistence type="predicted"/>
<dbReference type="EMBL" id="PQXO01001076">
    <property type="protein sequence ID" value="TGO81615.1"/>
    <property type="molecule type" value="Genomic_DNA"/>
</dbReference>
<evidence type="ECO:0000313" key="1">
    <source>
        <dbReference type="EMBL" id="TGO81615.1"/>
    </source>
</evidence>
<dbReference type="Proteomes" id="UP000297280">
    <property type="component" value="Unassembled WGS sequence"/>
</dbReference>
<keyword evidence="2" id="KW-1185">Reference proteome</keyword>
<evidence type="ECO:0000313" key="2">
    <source>
        <dbReference type="Proteomes" id="UP000297280"/>
    </source>
</evidence>
<organism evidence="1 2">
    <name type="scientific">Botrytis porri</name>
    <dbReference type="NCBI Taxonomy" id="87229"/>
    <lineage>
        <taxon>Eukaryota</taxon>
        <taxon>Fungi</taxon>
        <taxon>Dikarya</taxon>
        <taxon>Ascomycota</taxon>
        <taxon>Pezizomycotina</taxon>
        <taxon>Leotiomycetes</taxon>
        <taxon>Helotiales</taxon>
        <taxon>Sclerotiniaceae</taxon>
        <taxon>Botrytis</taxon>
    </lineage>
</organism>